<dbReference type="OrthoDB" id="74360at2759"/>
<protein>
    <submittedName>
        <fullName evidence="6">Aste57867_18678 protein</fullName>
    </submittedName>
</protein>
<keyword evidence="7" id="KW-1185">Reference proteome</keyword>
<gene>
    <name evidence="6" type="primary">Aste57867_18678</name>
    <name evidence="5" type="ORF">As57867_018616</name>
    <name evidence="6" type="ORF">ASTE57867_18678</name>
</gene>
<dbReference type="GO" id="GO:0016020">
    <property type="term" value="C:membrane"/>
    <property type="evidence" value="ECO:0007669"/>
    <property type="project" value="UniProtKB-SubCell"/>
</dbReference>
<sequence length="366" mass="40481">MEMMMMAPLSPPMNKKIDEAVVTKDEVRPSSLADTSDGSSSDGSNQNSPRDTSALPLTRTFSMPAAAHLNANAPFTRTASAPATVKMVDDEPLPEDPIAKEFDIVLNERLPMSLSFVLETLWRQDKFTIDGLRKSNETDIAVTPWSDRPVDYTAFTRPETFQAERRVTFTHNKKNFIGPSSIPTTQIHRYTYHEGKRLVVSVTSSVHDAPFCDYFRAESRWVFNAHDGECVLTSGLRLNWTKSTFLKGQIEGFAKSESKTVMQKWLQQAMDAYNASKPPGSAPSTLPAAPALPLAVQPSAGLSPESSLTFLRKANIVCLVLVLLTLVQFVTTLHSLRSTTLETARLQRQQLALLQQLAGQLQCPKP</sequence>
<dbReference type="PROSITE" id="PS51778">
    <property type="entry name" value="VAST"/>
    <property type="match status" value="1"/>
</dbReference>
<evidence type="ECO:0000313" key="5">
    <source>
        <dbReference type="EMBL" id="KAF0689908.1"/>
    </source>
</evidence>
<dbReference type="EMBL" id="VJMH01006404">
    <property type="protein sequence ID" value="KAF0689908.1"/>
    <property type="molecule type" value="Genomic_DNA"/>
</dbReference>
<organism evidence="6 7">
    <name type="scientific">Aphanomyces stellatus</name>
    <dbReference type="NCBI Taxonomy" id="120398"/>
    <lineage>
        <taxon>Eukaryota</taxon>
        <taxon>Sar</taxon>
        <taxon>Stramenopiles</taxon>
        <taxon>Oomycota</taxon>
        <taxon>Saprolegniomycetes</taxon>
        <taxon>Saprolegniales</taxon>
        <taxon>Verrucalvaceae</taxon>
        <taxon>Aphanomyces</taxon>
    </lineage>
</organism>
<feature type="compositionally biased region" description="Low complexity" evidence="3">
    <location>
        <begin position="30"/>
        <end position="48"/>
    </location>
</feature>
<reference evidence="6 7" key="1">
    <citation type="submission" date="2019-03" db="EMBL/GenBank/DDBJ databases">
        <authorList>
            <person name="Gaulin E."/>
            <person name="Dumas B."/>
        </authorList>
    </citation>
    <scope>NUCLEOTIDE SEQUENCE [LARGE SCALE GENOMIC DNA]</scope>
    <source>
        <strain evidence="6">CBS 568.67</strain>
    </source>
</reference>
<proteinExistence type="predicted"/>
<feature type="region of interest" description="Disordered" evidence="3">
    <location>
        <begin position="1"/>
        <end position="55"/>
    </location>
</feature>
<dbReference type="AlphaFoldDB" id="A0A485LCF2"/>
<accession>A0A485LCF2</accession>
<reference evidence="5" key="2">
    <citation type="submission" date="2019-06" db="EMBL/GenBank/DDBJ databases">
        <title>Genomics analysis of Aphanomyces spp. identifies a new class of oomycete effector associated with host adaptation.</title>
        <authorList>
            <person name="Gaulin E."/>
        </authorList>
    </citation>
    <scope>NUCLEOTIDE SEQUENCE</scope>
    <source>
        <strain evidence="5">CBS 578.67</strain>
    </source>
</reference>
<evidence type="ECO:0000313" key="7">
    <source>
        <dbReference type="Proteomes" id="UP000332933"/>
    </source>
</evidence>
<dbReference type="EMBL" id="CAADRA010006425">
    <property type="protein sequence ID" value="VFT95413.1"/>
    <property type="molecule type" value="Genomic_DNA"/>
</dbReference>
<feature type="compositionally biased region" description="Basic and acidic residues" evidence="3">
    <location>
        <begin position="15"/>
        <end position="28"/>
    </location>
</feature>
<dbReference type="PANTHER" id="PTHR47666:SF1">
    <property type="entry name" value="PROTEIN VASCULAR ASSOCIATED DEATH 1, CHLOROPLASTIC"/>
    <property type="match status" value="1"/>
</dbReference>
<evidence type="ECO:0000313" key="6">
    <source>
        <dbReference type="EMBL" id="VFT95413.1"/>
    </source>
</evidence>
<feature type="domain" description="VASt" evidence="4">
    <location>
        <begin position="101"/>
        <end position="274"/>
    </location>
</feature>
<name>A0A485LCF2_9STRA</name>
<dbReference type="InterPro" id="IPR031968">
    <property type="entry name" value="VASt"/>
</dbReference>
<dbReference type="Pfam" id="PF16016">
    <property type="entry name" value="VASt"/>
    <property type="match status" value="1"/>
</dbReference>
<evidence type="ECO:0000256" key="2">
    <source>
        <dbReference type="ARBA" id="ARBA00023136"/>
    </source>
</evidence>
<dbReference type="PANTHER" id="PTHR47666">
    <property type="entry name" value="PROTEIN VASCULAR ASSOCIATED DEATH 1, CHLOROPLASTIC"/>
    <property type="match status" value="1"/>
</dbReference>
<evidence type="ECO:0000256" key="1">
    <source>
        <dbReference type="ARBA" id="ARBA00004370"/>
    </source>
</evidence>
<evidence type="ECO:0000256" key="3">
    <source>
        <dbReference type="SAM" id="MobiDB-lite"/>
    </source>
</evidence>
<dbReference type="Proteomes" id="UP000332933">
    <property type="component" value="Unassembled WGS sequence"/>
</dbReference>
<evidence type="ECO:0000259" key="4">
    <source>
        <dbReference type="PROSITE" id="PS51778"/>
    </source>
</evidence>
<keyword evidence="2" id="KW-0472">Membrane</keyword>
<comment type="subcellular location">
    <subcellularLocation>
        <location evidence="1">Membrane</location>
    </subcellularLocation>
</comment>